<dbReference type="Pfam" id="PF01381">
    <property type="entry name" value="HTH_3"/>
    <property type="match status" value="1"/>
</dbReference>
<evidence type="ECO:0000256" key="1">
    <source>
        <dbReference type="ARBA" id="ARBA00023015"/>
    </source>
</evidence>
<keyword evidence="3" id="KW-0804">Transcription</keyword>
<dbReference type="SMART" id="SM00530">
    <property type="entry name" value="HTH_XRE"/>
    <property type="match status" value="1"/>
</dbReference>
<dbReference type="Gene3D" id="2.60.120.10">
    <property type="entry name" value="Jelly Rolls"/>
    <property type="match status" value="1"/>
</dbReference>
<dbReference type="SUPFAM" id="SSF47413">
    <property type="entry name" value="lambda repressor-like DNA-binding domains"/>
    <property type="match status" value="1"/>
</dbReference>
<dbReference type="PROSITE" id="PS50943">
    <property type="entry name" value="HTH_CROC1"/>
    <property type="match status" value="1"/>
</dbReference>
<proteinExistence type="predicted"/>
<dbReference type="InterPro" id="IPR010982">
    <property type="entry name" value="Lambda_DNA-bd_dom_sf"/>
</dbReference>
<keyword evidence="1" id="KW-0805">Transcription regulation</keyword>
<dbReference type="InterPro" id="IPR014710">
    <property type="entry name" value="RmlC-like_jellyroll"/>
</dbReference>
<evidence type="ECO:0000313" key="5">
    <source>
        <dbReference type="Proteomes" id="UP000269847"/>
    </source>
</evidence>
<gene>
    <name evidence="4" type="ORF">D7J84_26820</name>
</gene>
<accession>A0A9W3VGI8</accession>
<dbReference type="SUPFAM" id="SSF51182">
    <property type="entry name" value="RmlC-like cupins"/>
    <property type="match status" value="1"/>
</dbReference>
<sequence length="211" mass="24142">MTKKNNITFFIIHNGRYIVYSVGVFFMEEIQLILAKNLKSIREKEKLSLEKVSQLTGVSKTMIGQIERGDSSPTITTIWKIANGLKVSFTSLINNPKPDTKVVLRNDVQVLSEDNGKYKVYPSFPFQDDRNFEIYMVEIDTEGKLSSEAHKEGTEEFITVFEGELTIDINDCQYTLNNGDSIRFKADRPHTYTNSGRTLTRLSMTIYYPAL</sequence>
<dbReference type="GO" id="GO:0003677">
    <property type="term" value="F:DNA binding"/>
    <property type="evidence" value="ECO:0007669"/>
    <property type="project" value="UniProtKB-KW"/>
</dbReference>
<dbReference type="RefSeq" id="WP_003301221.1">
    <property type="nucleotide sequence ID" value="NZ_CP014282.1"/>
</dbReference>
<dbReference type="InterPro" id="IPR001387">
    <property type="entry name" value="Cro/C1-type_HTH"/>
</dbReference>
<evidence type="ECO:0000313" key="4">
    <source>
        <dbReference type="EMBL" id="AYF84539.1"/>
    </source>
</evidence>
<dbReference type="PANTHER" id="PTHR46797:SF23">
    <property type="entry name" value="HTH-TYPE TRANSCRIPTIONAL REGULATOR SUTR"/>
    <property type="match status" value="1"/>
</dbReference>
<dbReference type="EMBL" id="CP032608">
    <property type="protein sequence ID" value="AYF84539.1"/>
    <property type="molecule type" value="Genomic_DNA"/>
</dbReference>
<protein>
    <submittedName>
        <fullName evidence="4">Helix-turn-helix domain-containing protein</fullName>
    </submittedName>
</protein>
<dbReference type="Gene3D" id="1.10.260.40">
    <property type="entry name" value="lambda repressor-like DNA-binding domains"/>
    <property type="match status" value="1"/>
</dbReference>
<dbReference type="InterPro" id="IPR011051">
    <property type="entry name" value="RmlC_Cupin_sf"/>
</dbReference>
<evidence type="ECO:0000256" key="2">
    <source>
        <dbReference type="ARBA" id="ARBA00023125"/>
    </source>
</evidence>
<organism evidence="4 5">
    <name type="scientific">Bacillus thuringiensis</name>
    <dbReference type="NCBI Taxonomy" id="1428"/>
    <lineage>
        <taxon>Bacteria</taxon>
        <taxon>Bacillati</taxon>
        <taxon>Bacillota</taxon>
        <taxon>Bacilli</taxon>
        <taxon>Bacillales</taxon>
        <taxon>Bacillaceae</taxon>
        <taxon>Bacillus</taxon>
        <taxon>Bacillus cereus group</taxon>
    </lineage>
</organism>
<dbReference type="InterPro" id="IPR050807">
    <property type="entry name" value="TransReg_Diox_bact_type"/>
</dbReference>
<reference evidence="4 5" key="1">
    <citation type="submission" date="2018-09" db="EMBL/GenBank/DDBJ databases">
        <title>Complete genome of Bacillus thuringiensis strain QZL38.</title>
        <authorList>
            <person name="Song F."/>
        </authorList>
    </citation>
    <scope>NUCLEOTIDE SEQUENCE [LARGE SCALE GENOMIC DNA]</scope>
    <source>
        <strain evidence="4 5">QZL38</strain>
    </source>
</reference>
<name>A0A9W3VGI8_BACTU</name>
<dbReference type="AlphaFoldDB" id="A0A9W3VGI8"/>
<dbReference type="GO" id="GO:0003700">
    <property type="term" value="F:DNA-binding transcription factor activity"/>
    <property type="evidence" value="ECO:0007669"/>
    <property type="project" value="TreeGrafter"/>
</dbReference>
<evidence type="ECO:0000256" key="3">
    <source>
        <dbReference type="ARBA" id="ARBA00023163"/>
    </source>
</evidence>
<dbReference type="GO" id="GO:0005829">
    <property type="term" value="C:cytosol"/>
    <property type="evidence" value="ECO:0007669"/>
    <property type="project" value="TreeGrafter"/>
</dbReference>
<dbReference type="PANTHER" id="PTHR46797">
    <property type="entry name" value="HTH-TYPE TRANSCRIPTIONAL REGULATOR"/>
    <property type="match status" value="1"/>
</dbReference>
<dbReference type="InterPro" id="IPR013096">
    <property type="entry name" value="Cupin_2"/>
</dbReference>
<keyword evidence="2" id="KW-0238">DNA-binding</keyword>
<dbReference type="Proteomes" id="UP000269847">
    <property type="component" value="Chromosome"/>
</dbReference>
<dbReference type="Pfam" id="PF07883">
    <property type="entry name" value="Cupin_2"/>
    <property type="match status" value="1"/>
</dbReference>
<dbReference type="CDD" id="cd02209">
    <property type="entry name" value="cupin_XRE_C"/>
    <property type="match status" value="1"/>
</dbReference>
<dbReference type="CDD" id="cd00093">
    <property type="entry name" value="HTH_XRE"/>
    <property type="match status" value="1"/>
</dbReference>